<feature type="region of interest" description="Disordered" evidence="1">
    <location>
        <begin position="164"/>
        <end position="185"/>
    </location>
</feature>
<evidence type="ECO:0000313" key="2">
    <source>
        <dbReference type="EMBL" id="QHT83805.1"/>
    </source>
</evidence>
<name>A0A6C0HUG8_9ZZZZ</name>
<accession>A0A6C0HUG8</accession>
<sequence>MSVPQFSLIHPDICDPFGWMYNYMNSDSDNSIDSYSEDSIDFSDLYYVKQLGSLKLDSIDDVDDDLYELSSPIPQLYKTGSNNCYPDFEIQMENIYGLKKGKKYCFVENYSLLYKKNNRNNKNKKTKKTFGIFDGYVNTDIFRFIVNEKPYLVNRRNFSAEENLLKEPTQGTVGSPETPPLKKTT</sequence>
<protein>
    <submittedName>
        <fullName evidence="2">Uncharacterized protein</fullName>
    </submittedName>
</protein>
<proteinExistence type="predicted"/>
<dbReference type="AlphaFoldDB" id="A0A6C0HUG8"/>
<evidence type="ECO:0000256" key="1">
    <source>
        <dbReference type="SAM" id="MobiDB-lite"/>
    </source>
</evidence>
<reference evidence="2" key="1">
    <citation type="journal article" date="2020" name="Nature">
        <title>Giant virus diversity and host interactions through global metagenomics.</title>
        <authorList>
            <person name="Schulz F."/>
            <person name="Roux S."/>
            <person name="Paez-Espino D."/>
            <person name="Jungbluth S."/>
            <person name="Walsh D.A."/>
            <person name="Denef V.J."/>
            <person name="McMahon K.D."/>
            <person name="Konstantinidis K.T."/>
            <person name="Eloe-Fadrosh E.A."/>
            <person name="Kyrpides N.C."/>
            <person name="Woyke T."/>
        </authorList>
    </citation>
    <scope>NUCLEOTIDE SEQUENCE</scope>
    <source>
        <strain evidence="2">GVMAG-M-3300023184-168</strain>
    </source>
</reference>
<dbReference type="EMBL" id="MN740011">
    <property type="protein sequence ID" value="QHT83805.1"/>
    <property type="molecule type" value="Genomic_DNA"/>
</dbReference>
<organism evidence="2">
    <name type="scientific">viral metagenome</name>
    <dbReference type="NCBI Taxonomy" id="1070528"/>
    <lineage>
        <taxon>unclassified sequences</taxon>
        <taxon>metagenomes</taxon>
        <taxon>organismal metagenomes</taxon>
    </lineage>
</organism>